<dbReference type="Proteomes" id="UP000187166">
    <property type="component" value="Unassembled WGS sequence"/>
</dbReference>
<proteinExistence type="predicted"/>
<evidence type="ECO:0000313" key="3">
    <source>
        <dbReference type="Proteomes" id="UP000187166"/>
    </source>
</evidence>
<dbReference type="EMBL" id="MJIH01000001">
    <property type="protein sequence ID" value="OLR65670.1"/>
    <property type="molecule type" value="Genomic_DNA"/>
</dbReference>
<keyword evidence="1" id="KW-0472">Membrane</keyword>
<feature type="transmembrane region" description="Helical" evidence="1">
    <location>
        <begin position="66"/>
        <end position="90"/>
    </location>
</feature>
<evidence type="ECO:0000256" key="1">
    <source>
        <dbReference type="SAM" id="Phobius"/>
    </source>
</evidence>
<name>A0A1U7M1W8_9FIRM</name>
<dbReference type="eggNOG" id="COG4769">
    <property type="taxonomic scope" value="Bacteria"/>
</dbReference>
<keyword evidence="3" id="KW-1185">Reference proteome</keyword>
<keyword evidence="1" id="KW-0812">Transmembrane</keyword>
<dbReference type="AlphaFoldDB" id="A0A1U7M1W8"/>
<accession>A0A1U7M1W8</accession>
<dbReference type="PIRSF" id="PIRSF027391">
    <property type="entry name" value="Hpre_diP_synt_I"/>
    <property type="match status" value="1"/>
</dbReference>
<reference evidence="2 3" key="1">
    <citation type="journal article" date="2016" name="Appl. Environ. Microbiol.">
        <title>Function and Phylogeny of Bacterial Butyryl Coenzyme A:Acetate Transferases and Their Diversity in the Proximal Colon of Swine.</title>
        <authorList>
            <person name="Trachsel J."/>
            <person name="Bayles D.O."/>
            <person name="Looft T."/>
            <person name="Levine U.Y."/>
            <person name="Allen H.K."/>
        </authorList>
    </citation>
    <scope>NUCLEOTIDE SEQUENCE [LARGE SCALE GENOMIC DNA]</scope>
    <source>
        <strain evidence="2 3">35-6-1</strain>
    </source>
</reference>
<keyword evidence="1" id="KW-1133">Transmembrane helix</keyword>
<dbReference type="InterPro" id="IPR010898">
    <property type="entry name" value="Hpre_diP_synth_I"/>
</dbReference>
<dbReference type="Gene3D" id="1.10.1760.20">
    <property type="match status" value="1"/>
</dbReference>
<gene>
    <name evidence="2" type="ORF">BIV18_09190</name>
</gene>
<comment type="caution">
    <text evidence="2">The sequence shown here is derived from an EMBL/GenBank/DDBJ whole genome shotgun (WGS) entry which is preliminary data.</text>
</comment>
<evidence type="ECO:0000313" key="2">
    <source>
        <dbReference type="EMBL" id="OLR65670.1"/>
    </source>
</evidence>
<dbReference type="STRING" id="1465756.BIV18_09190"/>
<feature type="transmembrane region" description="Helical" evidence="1">
    <location>
        <begin position="6"/>
        <end position="23"/>
    </location>
</feature>
<dbReference type="InterPro" id="IPR014535">
    <property type="entry name" value="Hpre_diP_synt_I"/>
</dbReference>
<organism evidence="2 3">
    <name type="scientific">Peptoniphilus porci</name>
    <dbReference type="NCBI Taxonomy" id="2652280"/>
    <lineage>
        <taxon>Bacteria</taxon>
        <taxon>Bacillati</taxon>
        <taxon>Bacillota</taxon>
        <taxon>Tissierellia</taxon>
        <taxon>Tissierellales</taxon>
        <taxon>Peptoniphilaceae</taxon>
        <taxon>Peptoniphilus</taxon>
    </lineage>
</organism>
<feature type="transmembrane region" description="Helical" evidence="1">
    <location>
        <begin position="133"/>
        <end position="159"/>
    </location>
</feature>
<feature type="transmembrane region" description="Helical" evidence="1">
    <location>
        <begin position="35"/>
        <end position="54"/>
    </location>
</feature>
<protein>
    <submittedName>
        <fullName evidence="2">Heptaprenyl diphosphate synthase</fullName>
    </submittedName>
</protein>
<feature type="transmembrane region" description="Helical" evidence="1">
    <location>
        <begin position="102"/>
        <end position="127"/>
    </location>
</feature>
<dbReference type="Pfam" id="PF07456">
    <property type="entry name" value="Hpre_diP_synt_I"/>
    <property type="match status" value="1"/>
</dbReference>
<sequence length="169" mass="18171">MTKNKKLIYLSLLSAIGIVLGLFESVIPLPVAIPGARLGLSNIVVLVIIVSIGYKEGFFVSIFKTVILALVTGAVSSFFFSMGGAILSSIAMIMSHKFLRKYLSLIGISEIGSFFHNLGQVLVASYIMKTTAILAYLPLLVILGIFTGYFVGLASIYVVDNTNISKERG</sequence>